<dbReference type="InterPro" id="IPR008147">
    <property type="entry name" value="Gln_synt_N"/>
</dbReference>
<evidence type="ECO:0000256" key="4">
    <source>
        <dbReference type="ARBA" id="ARBA00022741"/>
    </source>
</evidence>
<dbReference type="PANTHER" id="PTHR43785:SF12">
    <property type="entry name" value="TYPE-1 GLUTAMINE SYNTHETASE 2"/>
    <property type="match status" value="1"/>
</dbReference>
<keyword evidence="5" id="KW-0067">ATP-binding</keyword>
<dbReference type="AlphaFoldDB" id="A0A1U7NNC4"/>
<sequence length="392" mass="44533">MDTIDELLSFLEEEDVRFIRLTFYDMYGVQKNISILPDLLPRALQEGIAIDTFAIPSLSARSGNTLYLKPDPKTMSVLPWRSNEGNVISLICSIYEADGSPCAYDGRRMLQETLKEAVQSDLFLNLSTQFEFYLFLQDEMGNDTHRPLDYASFMDVAPEDKGENIRRDICLTLSEMGLQPQASYHQAGFGQNEIDFHSSSPLQAADEAMIFKWVVKILANANGLFADFSPKPLENGPGNGMHIKFSFSKHENRKKIESFIAGILQHIRAMTLFLNPINASYARFGKEKAPDHITWSYEFPYELIHIDPKNKHIFELRSPDPQCNPYLCFSLLIKAGMDGIAQDLVLERPLGATCDLGTIQRLPKNKEEAYACAINDQWLLSIVPRELIELYR</sequence>
<keyword evidence="6" id="KW-0460">Magnesium</keyword>
<evidence type="ECO:0000256" key="5">
    <source>
        <dbReference type="ARBA" id="ARBA00022840"/>
    </source>
</evidence>
<evidence type="ECO:0000256" key="7">
    <source>
        <dbReference type="PROSITE-ProRule" id="PRU01330"/>
    </source>
</evidence>
<dbReference type="PANTHER" id="PTHR43785">
    <property type="entry name" value="GAMMA-GLUTAMYLPUTRESCINE SYNTHETASE"/>
    <property type="match status" value="1"/>
</dbReference>
<evidence type="ECO:0000313" key="12">
    <source>
        <dbReference type="Proteomes" id="UP000186705"/>
    </source>
</evidence>
<evidence type="ECO:0000259" key="9">
    <source>
        <dbReference type="PROSITE" id="PS51986"/>
    </source>
</evidence>
<dbReference type="PROSITE" id="PS51987">
    <property type="entry name" value="GS_CATALYTIC"/>
    <property type="match status" value="1"/>
</dbReference>
<dbReference type="InterPro" id="IPR014746">
    <property type="entry name" value="Gln_synth/guanido_kin_cat_dom"/>
</dbReference>
<dbReference type="GO" id="GO:0004356">
    <property type="term" value="F:glutamine synthetase activity"/>
    <property type="evidence" value="ECO:0007669"/>
    <property type="project" value="InterPro"/>
</dbReference>
<dbReference type="GO" id="GO:0005524">
    <property type="term" value="F:ATP binding"/>
    <property type="evidence" value="ECO:0007669"/>
    <property type="project" value="UniProtKB-KW"/>
</dbReference>
<comment type="similarity">
    <text evidence="2 7 8">Belongs to the glutamine synthetase family.</text>
</comment>
<evidence type="ECO:0000256" key="6">
    <source>
        <dbReference type="ARBA" id="ARBA00022842"/>
    </source>
</evidence>
<keyword evidence="3" id="KW-0436">Ligase</keyword>
<dbReference type="GeneID" id="78275207"/>
<accession>A0A1U7NNC4</accession>
<evidence type="ECO:0000256" key="2">
    <source>
        <dbReference type="ARBA" id="ARBA00009897"/>
    </source>
</evidence>
<dbReference type="Proteomes" id="UP000186705">
    <property type="component" value="Unassembled WGS sequence"/>
</dbReference>
<organism evidence="11 12">
    <name type="scientific">Dubosiella newyorkensis</name>
    <dbReference type="NCBI Taxonomy" id="1862672"/>
    <lineage>
        <taxon>Bacteria</taxon>
        <taxon>Bacillati</taxon>
        <taxon>Bacillota</taxon>
        <taxon>Erysipelotrichia</taxon>
        <taxon>Erysipelotrichales</taxon>
        <taxon>Erysipelotrichaceae</taxon>
        <taxon>Dubosiella</taxon>
    </lineage>
</organism>
<feature type="domain" description="GS catalytic" evidence="10">
    <location>
        <begin position="106"/>
        <end position="392"/>
    </location>
</feature>
<name>A0A1U7NNC4_9FIRM</name>
<dbReference type="GO" id="GO:0006542">
    <property type="term" value="P:glutamine biosynthetic process"/>
    <property type="evidence" value="ECO:0007669"/>
    <property type="project" value="InterPro"/>
</dbReference>
<dbReference type="SUPFAM" id="SSF55931">
    <property type="entry name" value="Glutamine synthetase/guanido kinase"/>
    <property type="match status" value="1"/>
</dbReference>
<comment type="cofactor">
    <cofactor evidence="1">
        <name>Mg(2+)</name>
        <dbReference type="ChEBI" id="CHEBI:18420"/>
    </cofactor>
</comment>
<dbReference type="PROSITE" id="PS00181">
    <property type="entry name" value="GLNA_ATP"/>
    <property type="match status" value="1"/>
</dbReference>
<proteinExistence type="inferred from homology"/>
<reference evidence="11 12" key="1">
    <citation type="submission" date="2016-11" db="EMBL/GenBank/DDBJ databases">
        <title>Description of two novel members of the family Erysipelotrichaceae: Ileibacterium lipovorans gen. nov., sp. nov. and Dubosiella newyorkensis, gen. nov., sp. nov.</title>
        <authorList>
            <person name="Cox L.M."/>
            <person name="Sohn J."/>
            <person name="Tyrrell K.L."/>
            <person name="Citron D.M."/>
            <person name="Lawson P.A."/>
            <person name="Patel N.B."/>
            <person name="Iizumi T."/>
            <person name="Perez-Perez G.I."/>
            <person name="Goldstein E.J."/>
            <person name="Blaser M.J."/>
        </authorList>
    </citation>
    <scope>NUCLEOTIDE SEQUENCE [LARGE SCALE GENOMIC DNA]</scope>
    <source>
        <strain evidence="11 12">NYU-BL-A4</strain>
    </source>
</reference>
<dbReference type="InterPro" id="IPR027303">
    <property type="entry name" value="Gln_synth_gly_rich_site"/>
</dbReference>
<dbReference type="Gene3D" id="3.30.590.10">
    <property type="entry name" value="Glutamine synthetase/guanido kinase, catalytic domain"/>
    <property type="match status" value="1"/>
</dbReference>
<evidence type="ECO:0000259" key="10">
    <source>
        <dbReference type="PROSITE" id="PS51987"/>
    </source>
</evidence>
<keyword evidence="12" id="KW-1185">Reference proteome</keyword>
<dbReference type="SUPFAM" id="SSF54368">
    <property type="entry name" value="Glutamine synthetase, N-terminal domain"/>
    <property type="match status" value="1"/>
</dbReference>
<dbReference type="SMART" id="SM01230">
    <property type="entry name" value="Gln-synt_C"/>
    <property type="match status" value="1"/>
</dbReference>
<dbReference type="Pfam" id="PF00120">
    <property type="entry name" value="Gln-synt_C"/>
    <property type="match status" value="1"/>
</dbReference>
<gene>
    <name evidence="11" type="ORF">BO225_04485</name>
</gene>
<evidence type="ECO:0000313" key="11">
    <source>
        <dbReference type="EMBL" id="OLU46833.1"/>
    </source>
</evidence>
<dbReference type="RefSeq" id="WP_076341090.1">
    <property type="nucleotide sequence ID" value="NZ_CAJTMI010000040.1"/>
</dbReference>
<dbReference type="PROSITE" id="PS51986">
    <property type="entry name" value="GS_BETA_GRASP"/>
    <property type="match status" value="1"/>
</dbReference>
<dbReference type="Pfam" id="PF03951">
    <property type="entry name" value="Gln-synt_N"/>
    <property type="match status" value="1"/>
</dbReference>
<dbReference type="EMBL" id="MPKA01000058">
    <property type="protein sequence ID" value="OLU46833.1"/>
    <property type="molecule type" value="Genomic_DNA"/>
</dbReference>
<comment type="caution">
    <text evidence="11">The sequence shown here is derived from an EMBL/GenBank/DDBJ whole genome shotgun (WGS) entry which is preliminary data.</text>
</comment>
<feature type="domain" description="GS beta-grasp" evidence="9">
    <location>
        <begin position="14"/>
        <end position="99"/>
    </location>
</feature>
<dbReference type="STRING" id="1862672.BO225_04485"/>
<dbReference type="OrthoDB" id="9807095at2"/>
<keyword evidence="4" id="KW-0547">Nucleotide-binding</keyword>
<dbReference type="Gene3D" id="3.10.20.70">
    <property type="entry name" value="Glutamine synthetase, N-terminal domain"/>
    <property type="match status" value="1"/>
</dbReference>
<dbReference type="InterPro" id="IPR036651">
    <property type="entry name" value="Gln_synt_N_sf"/>
</dbReference>
<evidence type="ECO:0000256" key="3">
    <source>
        <dbReference type="ARBA" id="ARBA00022598"/>
    </source>
</evidence>
<protein>
    <submittedName>
        <fullName evidence="11">Uncharacterized protein</fullName>
    </submittedName>
</protein>
<evidence type="ECO:0000256" key="1">
    <source>
        <dbReference type="ARBA" id="ARBA00001946"/>
    </source>
</evidence>
<dbReference type="InterPro" id="IPR008146">
    <property type="entry name" value="Gln_synth_cat_dom"/>
</dbReference>
<evidence type="ECO:0000256" key="8">
    <source>
        <dbReference type="RuleBase" id="RU000384"/>
    </source>
</evidence>